<dbReference type="InterPro" id="IPR018247">
    <property type="entry name" value="EF_Hand_1_Ca_BS"/>
</dbReference>
<comment type="similarity">
    <text evidence="1">Belongs to the TonB-dependent receptor family.</text>
</comment>
<keyword evidence="1" id="KW-0472">Membrane</keyword>
<dbReference type="STRING" id="536979.SAMN04488055_1157"/>
<sequence>MNKKLLSYLAGYTPRLLCLLSLSIFLLGAEANAQDRVLKVSGKVTTELDGPVIGASVRISGTRLGTVTDADGKYLINVSPTDSLEFSYVGYKTIRYAVRNRVDLNVKLEATAGGLNEVSIVGYGQQKKISVIGAQSTLDVDDIKLPIRDIASTLGGRISGMITTSRGGGPGQDNSGFLVRGVATFGTSTRTPLIIIDGVPDRALNDVDPEDIQTFTVLKDAVSTAVYGTRGANGVIIITTKKGVAGKPAVKFELNQGMTQLVQVPKLVDAPTWMTLYNEGLTNRGRPALYTDERIAMHRNGTDPELYPNVNWYDEIFRKAGVTQRANVNISGGSDRATYYISAGYYRETGMLRDIPSDQKSYDTKSYYKRYNFTANIGVNVTATTKVDLGMAAIIDNRNGVWGGADVNALNNLFLQVLRVPPHIMPGRYPNGVYSQYPGGFSSPSKIAFDQGATNDYSATIRPNLRLKQDLDFITKGLSFSGLFSFDIYTDGTTATTRSGPSVYATGRDADGELIYQLTRDANGALTYYSARSSTRRMYSEASLNYGRTFGKHEFGGLLLFNQSEYIDGNATTFTSSVPFRNRGLTGRVTYGYDNRYFLEGNFGYTGSENFSPSNRFGFFPSAGVGYIISNEKFYEPLKDIMPYFKIRYSYGLTGNGGFSTRFLYLTQLAKTAATGYQFGTPTALSPAYSGYAESQIATDPSWETSYRHNLGIEMNFLKNDLKIVTELFREMRKGILRADQTIPGLSGFGSVNPTRNIGIVLNKGIDVTMTYKKTLSKQRWINVTGTFTFNDNTNLQDGLPPQRYPWMEWKGKQVDAKTLYIAEGLFKDQAEIDRSAKQTGDIRPGDIKYKDLNEDGVIDANDIARIDVSGTPKMMYGVNLQFGWKGFDIGAFIQGTGKTWLSYGMGDGTTPFAQGPISAGLMSMATDRWTEENPNPNAFYPRMNTNQDPNSNYLNSTWWLKPSDFVRLKSAEIGYTLSATLTKRIGISNLRVFLNGTNLLTWSKWKYWDPELNDTGTSSTNYTRGESYPNTKAYNFGVRASF</sequence>
<keyword evidence="1" id="KW-0812">Transmembrane</keyword>
<dbReference type="Proteomes" id="UP000185003">
    <property type="component" value="Unassembled WGS sequence"/>
</dbReference>
<dbReference type="AlphaFoldDB" id="A0A1N6DXQ5"/>
<keyword evidence="1" id="KW-0998">Cell outer membrane</keyword>
<feature type="signal peptide" evidence="2">
    <location>
        <begin position="1"/>
        <end position="33"/>
    </location>
</feature>
<accession>A0A1N6DXQ5</accession>
<dbReference type="NCBIfam" id="TIGR04056">
    <property type="entry name" value="OMP_RagA_SusC"/>
    <property type="match status" value="1"/>
</dbReference>
<dbReference type="Gene3D" id="2.170.130.10">
    <property type="entry name" value="TonB-dependent receptor, plug domain"/>
    <property type="match status" value="1"/>
</dbReference>
<dbReference type="InterPro" id="IPR037066">
    <property type="entry name" value="Plug_dom_sf"/>
</dbReference>
<dbReference type="Gene3D" id="2.60.40.1120">
    <property type="entry name" value="Carboxypeptidase-like, regulatory domain"/>
    <property type="match status" value="1"/>
</dbReference>
<comment type="subcellular location">
    <subcellularLocation>
        <location evidence="1">Cell outer membrane</location>
        <topology evidence="1">Multi-pass membrane protein</topology>
    </subcellularLocation>
</comment>
<dbReference type="NCBIfam" id="TIGR04057">
    <property type="entry name" value="SusC_RagA_signa"/>
    <property type="match status" value="1"/>
</dbReference>
<keyword evidence="5" id="KW-1185">Reference proteome</keyword>
<evidence type="ECO:0000256" key="1">
    <source>
        <dbReference type="PROSITE-ProRule" id="PRU01360"/>
    </source>
</evidence>
<dbReference type="SUPFAM" id="SSF49464">
    <property type="entry name" value="Carboxypeptidase regulatory domain-like"/>
    <property type="match status" value="1"/>
</dbReference>
<dbReference type="PROSITE" id="PS52016">
    <property type="entry name" value="TONB_DEPENDENT_REC_3"/>
    <property type="match status" value="1"/>
</dbReference>
<keyword evidence="1" id="KW-0813">Transport</keyword>
<organism evidence="4 5">
    <name type="scientific">Chitinophaga niabensis</name>
    <dbReference type="NCBI Taxonomy" id="536979"/>
    <lineage>
        <taxon>Bacteria</taxon>
        <taxon>Pseudomonadati</taxon>
        <taxon>Bacteroidota</taxon>
        <taxon>Chitinophagia</taxon>
        <taxon>Chitinophagales</taxon>
        <taxon>Chitinophagaceae</taxon>
        <taxon>Chitinophaga</taxon>
    </lineage>
</organism>
<gene>
    <name evidence="4" type="ORF">SAMN04488055_1157</name>
</gene>
<proteinExistence type="inferred from homology"/>
<dbReference type="InterPro" id="IPR023997">
    <property type="entry name" value="TonB-dep_OMP_SusC/RagA_CS"/>
</dbReference>
<dbReference type="RefSeq" id="WP_074238320.1">
    <property type="nucleotide sequence ID" value="NZ_FSRA01000001.1"/>
</dbReference>
<dbReference type="OrthoDB" id="601197at2"/>
<dbReference type="PROSITE" id="PS00018">
    <property type="entry name" value="EF_HAND_1"/>
    <property type="match status" value="1"/>
</dbReference>
<evidence type="ECO:0000313" key="4">
    <source>
        <dbReference type="EMBL" id="SIN75532.1"/>
    </source>
</evidence>
<protein>
    <submittedName>
        <fullName evidence="4">TonB-linked outer membrane protein, SusC/RagA family</fullName>
    </submittedName>
</protein>
<dbReference type="InterPro" id="IPR039426">
    <property type="entry name" value="TonB-dep_rcpt-like"/>
</dbReference>
<dbReference type="EMBL" id="FSRA01000001">
    <property type="protein sequence ID" value="SIN75532.1"/>
    <property type="molecule type" value="Genomic_DNA"/>
</dbReference>
<feature type="chain" id="PRO_5013133853" evidence="2">
    <location>
        <begin position="34"/>
        <end position="1043"/>
    </location>
</feature>
<evidence type="ECO:0000313" key="5">
    <source>
        <dbReference type="Proteomes" id="UP000185003"/>
    </source>
</evidence>
<feature type="domain" description="TonB-dependent receptor plug" evidence="3">
    <location>
        <begin position="130"/>
        <end position="235"/>
    </location>
</feature>
<name>A0A1N6DXQ5_9BACT</name>
<keyword evidence="1" id="KW-1134">Transmembrane beta strand</keyword>
<reference evidence="4 5" key="1">
    <citation type="submission" date="2016-11" db="EMBL/GenBank/DDBJ databases">
        <authorList>
            <person name="Jaros S."/>
            <person name="Januszkiewicz K."/>
            <person name="Wedrychowicz H."/>
        </authorList>
    </citation>
    <scope>NUCLEOTIDE SEQUENCE [LARGE SCALE GENOMIC DNA]</scope>
    <source>
        <strain evidence="4 5">DSM 24787</strain>
    </source>
</reference>
<dbReference type="InterPro" id="IPR008969">
    <property type="entry name" value="CarboxyPept-like_regulatory"/>
</dbReference>
<dbReference type="InterPro" id="IPR012910">
    <property type="entry name" value="Plug_dom"/>
</dbReference>
<dbReference type="FunFam" id="2.170.130.10:FF:000003">
    <property type="entry name" value="SusC/RagA family TonB-linked outer membrane protein"/>
    <property type="match status" value="1"/>
</dbReference>
<dbReference type="InterPro" id="IPR023996">
    <property type="entry name" value="TonB-dep_OMP_SusC/RagA"/>
</dbReference>
<dbReference type="Pfam" id="PF13715">
    <property type="entry name" value="CarbopepD_reg_2"/>
    <property type="match status" value="1"/>
</dbReference>
<evidence type="ECO:0000256" key="2">
    <source>
        <dbReference type="SAM" id="SignalP"/>
    </source>
</evidence>
<dbReference type="SUPFAM" id="SSF56935">
    <property type="entry name" value="Porins"/>
    <property type="match status" value="1"/>
</dbReference>
<dbReference type="GO" id="GO:0009279">
    <property type="term" value="C:cell outer membrane"/>
    <property type="evidence" value="ECO:0007669"/>
    <property type="project" value="UniProtKB-SubCell"/>
</dbReference>
<dbReference type="Pfam" id="PF07715">
    <property type="entry name" value="Plug"/>
    <property type="match status" value="1"/>
</dbReference>
<evidence type="ECO:0000259" key="3">
    <source>
        <dbReference type="Pfam" id="PF07715"/>
    </source>
</evidence>
<keyword evidence="2" id="KW-0732">Signal</keyword>